<dbReference type="RefSeq" id="WP_202335836.1">
    <property type="nucleotide sequence ID" value="NZ_CP068439.1"/>
</dbReference>
<sequence length="220" mass="24832">MKTCINILMIDDHPMILEGYIDSIKKLEAYSFSIERAHSIAEAVSSLESNFKKREIHLVLLDIGLPQDLDYLSGLELGIAIRKAQAGSKIVVITAYDTYPLLQDLMKLINPEGLLIKSELNPDILQTACKEVLEGGCYYTKTVRKFLTEGYEKPYVLDHYDKLLLYHLSLGKLNKELVAILPLSLRSIERRKNKLRDVLKLEQGCSDVQLIKGAKEAGLL</sequence>
<gene>
    <name evidence="3" type="ORF">JK629_11855</name>
</gene>
<protein>
    <submittedName>
        <fullName evidence="3">Response regulator transcription factor</fullName>
    </submittedName>
</protein>
<feature type="modified residue" description="4-aspartylphosphate" evidence="1">
    <location>
        <position position="62"/>
    </location>
</feature>
<evidence type="ECO:0000313" key="4">
    <source>
        <dbReference type="Proteomes" id="UP000629420"/>
    </source>
</evidence>
<evidence type="ECO:0000256" key="1">
    <source>
        <dbReference type="PROSITE-ProRule" id="PRU00169"/>
    </source>
</evidence>
<reference evidence="3 4" key="1">
    <citation type="submission" date="2021-01" db="EMBL/GenBank/DDBJ databases">
        <title>Aequorivita sp. strain KX20305, a bacterium isolated from the sediment collected at a cold seep field in South China Sea.</title>
        <authorList>
            <person name="Zhang H."/>
            <person name="Li C."/>
        </authorList>
    </citation>
    <scope>NUCLEOTIDE SEQUENCE [LARGE SCALE GENOMIC DNA]</scope>
    <source>
        <strain evidence="3 4">KX20305</strain>
    </source>
</reference>
<dbReference type="Gene3D" id="3.40.50.2300">
    <property type="match status" value="1"/>
</dbReference>
<dbReference type="InterPro" id="IPR051015">
    <property type="entry name" value="EvgA-like"/>
</dbReference>
<dbReference type="SUPFAM" id="SSF52172">
    <property type="entry name" value="CheY-like"/>
    <property type="match status" value="1"/>
</dbReference>
<keyword evidence="1" id="KW-0597">Phosphoprotein</keyword>
<proteinExistence type="predicted"/>
<name>A0ABX7DPF9_9FLAO</name>
<dbReference type="SMART" id="SM00448">
    <property type="entry name" value="REC"/>
    <property type="match status" value="1"/>
</dbReference>
<dbReference type="EMBL" id="CP068439">
    <property type="protein sequence ID" value="QQX76025.1"/>
    <property type="molecule type" value="Genomic_DNA"/>
</dbReference>
<evidence type="ECO:0000259" key="2">
    <source>
        <dbReference type="PROSITE" id="PS50110"/>
    </source>
</evidence>
<dbReference type="Proteomes" id="UP000629420">
    <property type="component" value="Chromosome"/>
</dbReference>
<dbReference type="PANTHER" id="PTHR45566">
    <property type="entry name" value="HTH-TYPE TRANSCRIPTIONAL REGULATOR YHJB-RELATED"/>
    <property type="match status" value="1"/>
</dbReference>
<dbReference type="Pfam" id="PF00072">
    <property type="entry name" value="Response_reg"/>
    <property type="match status" value="1"/>
</dbReference>
<dbReference type="PANTHER" id="PTHR45566:SF2">
    <property type="entry name" value="NARL SUBFAMILY"/>
    <property type="match status" value="1"/>
</dbReference>
<feature type="domain" description="Response regulatory" evidence="2">
    <location>
        <begin position="6"/>
        <end position="132"/>
    </location>
</feature>
<organism evidence="3 4">
    <name type="scientific">Aequorivita iocasae</name>
    <dbReference type="NCBI Taxonomy" id="2803865"/>
    <lineage>
        <taxon>Bacteria</taxon>
        <taxon>Pseudomonadati</taxon>
        <taxon>Bacteroidota</taxon>
        <taxon>Flavobacteriia</taxon>
        <taxon>Flavobacteriales</taxon>
        <taxon>Flavobacteriaceae</taxon>
        <taxon>Aequorivita</taxon>
    </lineage>
</organism>
<accession>A0ABX7DPF9</accession>
<dbReference type="InterPro" id="IPR011006">
    <property type="entry name" value="CheY-like_superfamily"/>
</dbReference>
<dbReference type="PROSITE" id="PS50110">
    <property type="entry name" value="RESPONSE_REGULATORY"/>
    <property type="match status" value="1"/>
</dbReference>
<keyword evidence="4" id="KW-1185">Reference proteome</keyword>
<dbReference type="InterPro" id="IPR001789">
    <property type="entry name" value="Sig_transdc_resp-reg_receiver"/>
</dbReference>
<evidence type="ECO:0000313" key="3">
    <source>
        <dbReference type="EMBL" id="QQX76025.1"/>
    </source>
</evidence>